<evidence type="ECO:0000313" key="3">
    <source>
        <dbReference type="Proteomes" id="UP000077748"/>
    </source>
</evidence>
<keyword evidence="1" id="KW-0472">Membrane</keyword>
<evidence type="ECO:0000313" key="2">
    <source>
        <dbReference type="EMBL" id="ANI18839.1"/>
    </source>
</evidence>
<sequence length="138" mass="15696">MILVVKSQLQNPVSQVVFATLLFLAAWFLWHTDYMTERSVIAVVDSKYSKEDSDHASIRYRIQAENLFVSRPASDAVMQQSKVGDKQVLIMRPFDMRPTPWETGLFFILPTICLSAGISLLLSIACIRFFPLCPNTPR</sequence>
<keyword evidence="1" id="KW-1133">Transmembrane helix</keyword>
<gene>
    <name evidence="2" type="ORF">A9C11_32820</name>
</gene>
<dbReference type="Proteomes" id="UP000077748">
    <property type="component" value="Plasmid pRBL16"/>
</dbReference>
<keyword evidence="1" id="KW-0812">Transmembrane</keyword>
<accession>A0A1A9KN05</accession>
<geneLocation type="plasmid" evidence="3">
    <name>prbl16</name>
</geneLocation>
<reference evidence="2 3" key="1">
    <citation type="submission" date="2016-05" db="EMBL/GenBank/DDBJ databases">
        <title>Genome Sequence of Pseudomonas citronellolis Strain SJTE-3, an Estrogens and Persistent Organic Pollutants degradation strain.</title>
        <authorList>
            <person name="Liang R."/>
        </authorList>
    </citation>
    <scope>NUCLEOTIDE SEQUENCE [LARGE SCALE GENOMIC DNA]</scope>
    <source>
        <strain evidence="2 3">SJTE-3</strain>
        <plasmid evidence="3">Plasmid prbl16</plasmid>
    </source>
</reference>
<name>A0A1A9KN05_9PSED</name>
<feature type="transmembrane region" description="Helical" evidence="1">
    <location>
        <begin position="12"/>
        <end position="30"/>
    </location>
</feature>
<proteinExistence type="predicted"/>
<evidence type="ECO:0000256" key="1">
    <source>
        <dbReference type="SAM" id="Phobius"/>
    </source>
</evidence>
<dbReference type="RefSeq" id="WP_019438419.1">
    <property type="nucleotide sequence ID" value="NZ_CP015879.1"/>
</dbReference>
<protein>
    <submittedName>
        <fullName evidence="2">Uncharacterized protein</fullName>
    </submittedName>
</protein>
<dbReference type="EMBL" id="CP015879">
    <property type="protein sequence ID" value="ANI18839.1"/>
    <property type="molecule type" value="Genomic_DNA"/>
</dbReference>
<organism evidence="2 3">
    <name type="scientific">Pseudomonas citronellolis</name>
    <dbReference type="NCBI Taxonomy" id="53408"/>
    <lineage>
        <taxon>Bacteria</taxon>
        <taxon>Pseudomonadati</taxon>
        <taxon>Pseudomonadota</taxon>
        <taxon>Gammaproteobacteria</taxon>
        <taxon>Pseudomonadales</taxon>
        <taxon>Pseudomonadaceae</taxon>
        <taxon>Pseudomonas</taxon>
    </lineage>
</organism>
<keyword evidence="2" id="KW-0614">Plasmid</keyword>
<feature type="transmembrane region" description="Helical" evidence="1">
    <location>
        <begin position="105"/>
        <end position="130"/>
    </location>
</feature>
<dbReference type="AlphaFoldDB" id="A0A1A9KN05"/>